<dbReference type="PANTHER" id="PTHR35272">
    <property type="entry name" value="THIOL:DISULFIDE INTERCHANGE PROTEIN DSBC-RELATED"/>
    <property type="match status" value="1"/>
</dbReference>
<comment type="caution">
    <text evidence="4">The sequence shown here is derived from an EMBL/GenBank/DDBJ whole genome shotgun (WGS) entry which is preliminary data.</text>
</comment>
<sequence length="254" mass="28181">MKKLSFRPLMTGSLLSCLISFPVIGHSEDPAATFSSQQRKEIISIVRQALKDDPTLLETGIQTLMKKKEQQRASLSTQTIKEKKGLLLRQLPTDGLMGDPNATTTITEFYDPNCGYCKKMLPILIDLVKKHKDVKIILKVIPILSENSKLQSQAIIAATRQNNYVAMMRSLMTSQEDINLNTIKSIAQKLKLNADQLVIDMKADSVTNALNGNLQLTHDLGIEGTPALIINGEHIIQGAISYDNLEQVIDKLNK</sequence>
<feature type="chain" id="PRO_5016390611" description="Thioredoxin domain-containing protein" evidence="2">
    <location>
        <begin position="26"/>
        <end position="254"/>
    </location>
</feature>
<dbReference type="OrthoDB" id="9780147at2"/>
<dbReference type="AlphaFoldDB" id="A0A318N0R6"/>
<feature type="signal peptide" evidence="2">
    <location>
        <begin position="1"/>
        <end position="25"/>
    </location>
</feature>
<dbReference type="InterPro" id="IPR051470">
    <property type="entry name" value="Thiol:disulfide_interchange"/>
</dbReference>
<dbReference type="PROSITE" id="PS00194">
    <property type="entry name" value="THIOREDOXIN_1"/>
    <property type="match status" value="1"/>
</dbReference>
<dbReference type="InterPro" id="IPR001853">
    <property type="entry name" value="DSBA-like_thioredoxin_dom"/>
</dbReference>
<dbReference type="Gene3D" id="3.40.30.10">
    <property type="entry name" value="Glutaredoxin"/>
    <property type="match status" value="1"/>
</dbReference>
<gene>
    <name evidence="4" type="ORF">DK869_03015</name>
</gene>
<dbReference type="InterPro" id="IPR036249">
    <property type="entry name" value="Thioredoxin-like_sf"/>
</dbReference>
<dbReference type="CDD" id="cd03023">
    <property type="entry name" value="DsbA_Com1_like"/>
    <property type="match status" value="1"/>
</dbReference>
<keyword evidence="5" id="KW-1185">Reference proteome</keyword>
<evidence type="ECO:0000313" key="5">
    <source>
        <dbReference type="Proteomes" id="UP000247565"/>
    </source>
</evidence>
<proteinExistence type="predicted"/>
<dbReference type="Pfam" id="PF01323">
    <property type="entry name" value="DSBA"/>
    <property type="match status" value="1"/>
</dbReference>
<protein>
    <recommendedName>
        <fullName evidence="3">Thioredoxin domain-containing protein</fullName>
    </recommendedName>
</protein>
<dbReference type="PANTHER" id="PTHR35272:SF3">
    <property type="entry name" value="THIOL:DISULFIDE INTERCHANGE PROTEIN DSBC"/>
    <property type="match status" value="1"/>
</dbReference>
<evidence type="ECO:0000313" key="4">
    <source>
        <dbReference type="EMBL" id="PXZ01979.1"/>
    </source>
</evidence>
<name>A0A318N0R6_9PROT</name>
<evidence type="ECO:0000256" key="1">
    <source>
        <dbReference type="ARBA" id="ARBA00023284"/>
    </source>
</evidence>
<dbReference type="PROSITE" id="PS51352">
    <property type="entry name" value="THIOREDOXIN_2"/>
    <property type="match status" value="1"/>
</dbReference>
<dbReference type="EMBL" id="QGLT01000001">
    <property type="protein sequence ID" value="PXZ01979.1"/>
    <property type="molecule type" value="Genomic_DNA"/>
</dbReference>
<dbReference type="GO" id="GO:0015036">
    <property type="term" value="F:disulfide oxidoreductase activity"/>
    <property type="evidence" value="ECO:0007669"/>
    <property type="project" value="UniProtKB-ARBA"/>
</dbReference>
<reference evidence="4 5" key="1">
    <citation type="submission" date="2018-05" db="EMBL/GenBank/DDBJ databases">
        <title>Reference genomes for bee gut microbiota database.</title>
        <authorList>
            <person name="Ellegaard K.M."/>
        </authorList>
    </citation>
    <scope>NUCLEOTIDE SEQUENCE [LARGE SCALE GENOMIC DNA]</scope>
    <source>
        <strain evidence="4 5">ESL0284</strain>
    </source>
</reference>
<dbReference type="SUPFAM" id="SSF52833">
    <property type="entry name" value="Thioredoxin-like"/>
    <property type="match status" value="1"/>
</dbReference>
<feature type="domain" description="Thioredoxin" evidence="3">
    <location>
        <begin position="64"/>
        <end position="254"/>
    </location>
</feature>
<organism evidence="4 5">
    <name type="scientific">Commensalibacter melissae</name>
    <dbReference type="NCBI Taxonomy" id="2070537"/>
    <lineage>
        <taxon>Bacteria</taxon>
        <taxon>Pseudomonadati</taxon>
        <taxon>Pseudomonadota</taxon>
        <taxon>Alphaproteobacteria</taxon>
        <taxon>Acetobacterales</taxon>
        <taxon>Acetobacteraceae</taxon>
    </lineage>
</organism>
<dbReference type="InterPro" id="IPR013766">
    <property type="entry name" value="Thioredoxin_domain"/>
</dbReference>
<dbReference type="Proteomes" id="UP000247565">
    <property type="component" value="Unassembled WGS sequence"/>
</dbReference>
<dbReference type="InterPro" id="IPR017937">
    <property type="entry name" value="Thioredoxin_CS"/>
</dbReference>
<dbReference type="RefSeq" id="WP_110438497.1">
    <property type="nucleotide sequence ID" value="NZ_CP046393.1"/>
</dbReference>
<accession>A0A318N0R6</accession>
<keyword evidence="1" id="KW-0676">Redox-active center</keyword>
<evidence type="ECO:0000259" key="3">
    <source>
        <dbReference type="PROSITE" id="PS51352"/>
    </source>
</evidence>
<keyword evidence="2" id="KW-0732">Signal</keyword>
<evidence type="ECO:0000256" key="2">
    <source>
        <dbReference type="SAM" id="SignalP"/>
    </source>
</evidence>